<dbReference type="InterPro" id="IPR011990">
    <property type="entry name" value="TPR-like_helical_dom_sf"/>
</dbReference>
<comment type="caution">
    <text evidence="5">The sequence shown here is derived from an EMBL/GenBank/DDBJ whole genome shotgun (WGS) entry which is preliminary data.</text>
</comment>
<dbReference type="SUPFAM" id="SSF48452">
    <property type="entry name" value="TPR-like"/>
    <property type="match status" value="1"/>
</dbReference>
<protein>
    <submittedName>
        <fullName evidence="5">Tetratricopeptide repeat protein</fullName>
    </submittedName>
</protein>
<accession>A0A418MEM1</accession>
<dbReference type="SUPFAM" id="SSF56601">
    <property type="entry name" value="beta-lactamase/transpeptidase-like"/>
    <property type="match status" value="1"/>
</dbReference>
<dbReference type="InterPro" id="IPR019734">
    <property type="entry name" value="TPR_rpt"/>
</dbReference>
<evidence type="ECO:0000256" key="2">
    <source>
        <dbReference type="ARBA" id="ARBA00022803"/>
    </source>
</evidence>
<dbReference type="Gene3D" id="3.40.710.10">
    <property type="entry name" value="DD-peptidase/beta-lactamase superfamily"/>
    <property type="match status" value="1"/>
</dbReference>
<feature type="domain" description="Beta-lactamase-related" evidence="4">
    <location>
        <begin position="61"/>
        <end position="373"/>
    </location>
</feature>
<dbReference type="PANTHER" id="PTHR46825:SF9">
    <property type="entry name" value="BETA-LACTAMASE-RELATED DOMAIN-CONTAINING PROTEIN"/>
    <property type="match status" value="1"/>
</dbReference>
<dbReference type="InterPro" id="IPR012338">
    <property type="entry name" value="Beta-lactam/transpept-like"/>
</dbReference>
<dbReference type="Pfam" id="PF00144">
    <property type="entry name" value="Beta-lactamase"/>
    <property type="match status" value="1"/>
</dbReference>
<evidence type="ECO:0000259" key="4">
    <source>
        <dbReference type="Pfam" id="PF00144"/>
    </source>
</evidence>
<keyword evidence="2 3" id="KW-0802">TPR repeat</keyword>
<organism evidence="5 6">
    <name type="scientific">Fibrisoma montanum</name>
    <dbReference type="NCBI Taxonomy" id="2305895"/>
    <lineage>
        <taxon>Bacteria</taxon>
        <taxon>Pseudomonadati</taxon>
        <taxon>Bacteroidota</taxon>
        <taxon>Cytophagia</taxon>
        <taxon>Cytophagales</taxon>
        <taxon>Spirosomataceae</taxon>
        <taxon>Fibrisoma</taxon>
    </lineage>
</organism>
<dbReference type="SMART" id="SM00028">
    <property type="entry name" value="TPR"/>
    <property type="match status" value="1"/>
</dbReference>
<evidence type="ECO:0000256" key="3">
    <source>
        <dbReference type="PROSITE-ProRule" id="PRU00339"/>
    </source>
</evidence>
<keyword evidence="1" id="KW-0677">Repeat</keyword>
<dbReference type="InterPro" id="IPR013105">
    <property type="entry name" value="TPR_2"/>
</dbReference>
<dbReference type="InterPro" id="IPR001466">
    <property type="entry name" value="Beta-lactam-related"/>
</dbReference>
<dbReference type="Pfam" id="PF07719">
    <property type="entry name" value="TPR_2"/>
    <property type="match status" value="1"/>
</dbReference>
<evidence type="ECO:0000256" key="1">
    <source>
        <dbReference type="ARBA" id="ARBA00022737"/>
    </source>
</evidence>
<name>A0A418MEM1_9BACT</name>
<dbReference type="EMBL" id="QXED01000002">
    <property type="protein sequence ID" value="RIV25260.1"/>
    <property type="molecule type" value="Genomic_DNA"/>
</dbReference>
<dbReference type="Gene3D" id="1.25.40.10">
    <property type="entry name" value="Tetratricopeptide repeat domain"/>
    <property type="match status" value="1"/>
</dbReference>
<evidence type="ECO:0000313" key="6">
    <source>
        <dbReference type="Proteomes" id="UP000283523"/>
    </source>
</evidence>
<dbReference type="PANTHER" id="PTHR46825">
    <property type="entry name" value="D-ALANYL-D-ALANINE-CARBOXYPEPTIDASE/ENDOPEPTIDASE AMPH"/>
    <property type="match status" value="1"/>
</dbReference>
<proteinExistence type="predicted"/>
<keyword evidence="6" id="KW-1185">Reference proteome</keyword>
<reference evidence="5 6" key="1">
    <citation type="submission" date="2018-08" db="EMBL/GenBank/DDBJ databases">
        <title>Fibrisoma montanum sp. nov., isolated from Danxia mountain soil.</title>
        <authorList>
            <person name="Huang Y."/>
        </authorList>
    </citation>
    <scope>NUCLEOTIDE SEQUENCE [LARGE SCALE GENOMIC DNA]</scope>
    <source>
        <strain evidence="5 6">HYT19</strain>
    </source>
</reference>
<gene>
    <name evidence="5" type="ORF">DYU11_08105</name>
</gene>
<dbReference type="Proteomes" id="UP000283523">
    <property type="component" value="Unassembled WGS sequence"/>
</dbReference>
<sequence length="506" mass="57262">MKLPLSSLNAGWKSSFSIVPYIPLNQHNNYTMNTSKLGPVWFLLVLARVGFGQDQLTQKLDSLMNSYVEQRFFSGAVLLAKGDNILYQKGVGLADREKNVPVQPTTTFSIASVGKIFTATLMMQLVNEGKVDLQKTVHSYLPEWNVPNGDRIRVHHLLTHTGYTGNYMVHPSYDQIRSGARSIDDIMPLVVARVSVRDTVGREFRYSNSGYILLGKIAEKVTGQSYETLLQERIFNPAGMTNTHMQPRGFVAPAEATPYELFTNTSFISVKAGNDPAFPDGGAMTNVSDLWRFSRWFLKTVPAQTRQTMWTPFVQPKKNSYYGYGFVITEEHGRKQVSHDGGIGGWSADFRMVPDDEYVAIVLINQHLNPKEVTRKMLDIAYTGKTVMPTREFVRSVIDEIDRKGFSDVRGRFREILNAGYHYKPGPGDYIDLFNGLNELKRHEQALELARIAETAFPNQAWVYECIGDAYYGLKKQDEAKVAFEQALKVDPDNFWAKMMLQKMGK</sequence>
<dbReference type="AlphaFoldDB" id="A0A418MEM1"/>
<feature type="repeat" description="TPR" evidence="3">
    <location>
        <begin position="461"/>
        <end position="494"/>
    </location>
</feature>
<evidence type="ECO:0000313" key="5">
    <source>
        <dbReference type="EMBL" id="RIV25260.1"/>
    </source>
</evidence>
<dbReference type="InterPro" id="IPR050491">
    <property type="entry name" value="AmpC-like"/>
</dbReference>
<dbReference type="PROSITE" id="PS50005">
    <property type="entry name" value="TPR"/>
    <property type="match status" value="1"/>
</dbReference>